<evidence type="ECO:0000256" key="1">
    <source>
        <dbReference type="SAM" id="MobiDB-lite"/>
    </source>
</evidence>
<sequence>MPAQKGGCVVTGGLSGFGLMMAREMAVTGAFAGLTRFQALSGEFGYRFRVKTGDPLTPGSQSSVPDACNQFEAFGSDEAWQSARRKSAGAATVVGVTATFQSLINGLVQQHLVELAAAQGASGEDSIGVAIPRQWSQAFRSGSRKITDPKALSPQAEAKDIFGDRAHTSDMERLTSADSAVSSGSERRRASNGGYMRSPTIGDVLCGWKEV</sequence>
<feature type="region of interest" description="Disordered" evidence="1">
    <location>
        <begin position="140"/>
        <end position="196"/>
    </location>
</feature>
<reference evidence="2 3" key="1">
    <citation type="submission" date="2016-02" db="EMBL/GenBank/DDBJ databases">
        <title>Genome analysis of coral dinoflagellate symbionts highlights evolutionary adaptations to a symbiotic lifestyle.</title>
        <authorList>
            <person name="Aranda M."/>
            <person name="Li Y."/>
            <person name="Liew Y.J."/>
            <person name="Baumgarten S."/>
            <person name="Simakov O."/>
            <person name="Wilson M."/>
            <person name="Piel J."/>
            <person name="Ashoor H."/>
            <person name="Bougouffa S."/>
            <person name="Bajic V.B."/>
            <person name="Ryu T."/>
            <person name="Ravasi T."/>
            <person name="Bayer T."/>
            <person name="Micklem G."/>
            <person name="Kim H."/>
            <person name="Bhak J."/>
            <person name="Lajeunesse T.C."/>
            <person name="Voolstra C.R."/>
        </authorList>
    </citation>
    <scope>NUCLEOTIDE SEQUENCE [LARGE SCALE GENOMIC DNA]</scope>
    <source>
        <strain evidence="2 3">CCMP2467</strain>
    </source>
</reference>
<gene>
    <name evidence="2" type="ORF">AK812_SmicGene16814</name>
</gene>
<comment type="caution">
    <text evidence="2">The sequence shown here is derived from an EMBL/GenBank/DDBJ whole genome shotgun (WGS) entry which is preliminary data.</text>
</comment>
<protein>
    <submittedName>
        <fullName evidence="2">Uncharacterized protein</fullName>
    </submittedName>
</protein>
<organism evidence="2 3">
    <name type="scientific">Symbiodinium microadriaticum</name>
    <name type="common">Dinoflagellate</name>
    <name type="synonym">Zooxanthella microadriatica</name>
    <dbReference type="NCBI Taxonomy" id="2951"/>
    <lineage>
        <taxon>Eukaryota</taxon>
        <taxon>Sar</taxon>
        <taxon>Alveolata</taxon>
        <taxon>Dinophyceae</taxon>
        <taxon>Suessiales</taxon>
        <taxon>Symbiodiniaceae</taxon>
        <taxon>Symbiodinium</taxon>
    </lineage>
</organism>
<dbReference type="Proteomes" id="UP000186817">
    <property type="component" value="Unassembled WGS sequence"/>
</dbReference>
<dbReference type="EMBL" id="LSRX01000324">
    <property type="protein sequence ID" value="OLQ00534.1"/>
    <property type="molecule type" value="Genomic_DNA"/>
</dbReference>
<proteinExistence type="predicted"/>
<evidence type="ECO:0000313" key="3">
    <source>
        <dbReference type="Proteomes" id="UP000186817"/>
    </source>
</evidence>
<feature type="compositionally biased region" description="Basic and acidic residues" evidence="1">
    <location>
        <begin position="157"/>
        <end position="175"/>
    </location>
</feature>
<name>A0A1Q9DZC6_SYMMI</name>
<dbReference type="AlphaFoldDB" id="A0A1Q9DZC6"/>
<keyword evidence="3" id="KW-1185">Reference proteome</keyword>
<dbReference type="OrthoDB" id="10397824at2759"/>
<evidence type="ECO:0000313" key="2">
    <source>
        <dbReference type="EMBL" id="OLQ00534.1"/>
    </source>
</evidence>
<accession>A0A1Q9DZC6</accession>